<gene>
    <name evidence="1" type="ORF">GCM10009129_01390</name>
</gene>
<evidence type="ECO:0000313" key="2">
    <source>
        <dbReference type="Proteomes" id="UP001501787"/>
    </source>
</evidence>
<dbReference type="Proteomes" id="UP001501787">
    <property type="component" value="Unassembled WGS sequence"/>
</dbReference>
<reference evidence="1 2" key="1">
    <citation type="journal article" date="2019" name="Int. J. Syst. Evol. Microbiol.">
        <title>The Global Catalogue of Microorganisms (GCM) 10K type strain sequencing project: providing services to taxonomists for standard genome sequencing and annotation.</title>
        <authorList>
            <consortium name="The Broad Institute Genomics Platform"/>
            <consortium name="The Broad Institute Genome Sequencing Center for Infectious Disease"/>
            <person name="Wu L."/>
            <person name="Ma J."/>
        </authorList>
    </citation>
    <scope>NUCLEOTIDE SEQUENCE [LARGE SCALE GENOMIC DNA]</scope>
    <source>
        <strain evidence="1 2">JCM 16343</strain>
    </source>
</reference>
<accession>A0ABN0VJW6</accession>
<proteinExistence type="predicted"/>
<sequence>MNDTTIPCYFLKENNIVLSAHEVNYSIQHKLIYLKDLGEIVDMSLNKYPNDERLLELALNLLSDSFYVDTDIGLLSSTLCETTCEPKSVRNKWRYIILSWLYENRTDSSADYDSINKIYADFDYPEDMESFISYMPAHYDTEKLGYDNILHNWKEYLDTHRHLIE</sequence>
<dbReference type="EMBL" id="BAAAFR010000001">
    <property type="protein sequence ID" value="GAA0308024.1"/>
    <property type="molecule type" value="Genomic_DNA"/>
</dbReference>
<dbReference type="RefSeq" id="WP_201504303.1">
    <property type="nucleotide sequence ID" value="NZ_BAAAFR010000001.1"/>
</dbReference>
<dbReference type="Pfam" id="PF10004">
    <property type="entry name" value="DUF2247"/>
    <property type="match status" value="1"/>
</dbReference>
<keyword evidence="2" id="KW-1185">Reference proteome</keyword>
<evidence type="ECO:0000313" key="1">
    <source>
        <dbReference type="EMBL" id="GAA0308024.1"/>
    </source>
</evidence>
<dbReference type="InterPro" id="IPR016630">
    <property type="entry name" value="UCP015278"/>
</dbReference>
<comment type="caution">
    <text evidence="1">The sequence shown here is derived from an EMBL/GenBank/DDBJ whole genome shotgun (WGS) entry which is preliminary data.</text>
</comment>
<protein>
    <submittedName>
        <fullName evidence="1">DUF2247 family protein</fullName>
    </submittedName>
</protein>
<name>A0ABN0VJW6_9GAMM</name>
<organism evidence="1 2">
    <name type="scientific">Psychrobacter aestuarii</name>
    <dbReference type="NCBI Taxonomy" id="556327"/>
    <lineage>
        <taxon>Bacteria</taxon>
        <taxon>Pseudomonadati</taxon>
        <taxon>Pseudomonadota</taxon>
        <taxon>Gammaproteobacteria</taxon>
        <taxon>Moraxellales</taxon>
        <taxon>Moraxellaceae</taxon>
        <taxon>Psychrobacter</taxon>
    </lineage>
</organism>